<dbReference type="Gene3D" id="2.120.10.30">
    <property type="entry name" value="TolB, C-terminal domain"/>
    <property type="match status" value="1"/>
</dbReference>
<evidence type="ECO:0000256" key="1">
    <source>
        <dbReference type="SAM" id="Phobius"/>
    </source>
</evidence>
<comment type="caution">
    <text evidence="2">The sequence shown here is derived from an EMBL/GenBank/DDBJ whole genome shotgun (WGS) entry which is preliminary data.</text>
</comment>
<keyword evidence="1" id="KW-1133">Transmembrane helix</keyword>
<reference evidence="2 3" key="1">
    <citation type="journal article" date="2015" name="Nature">
        <title>rRNA introns, odd ribosomes, and small enigmatic genomes across a large radiation of phyla.</title>
        <authorList>
            <person name="Brown C.T."/>
            <person name="Hug L.A."/>
            <person name="Thomas B.C."/>
            <person name="Sharon I."/>
            <person name="Castelle C.J."/>
            <person name="Singh A."/>
            <person name="Wilkins M.J."/>
            <person name="Williams K.H."/>
            <person name="Banfield J.F."/>
        </authorList>
    </citation>
    <scope>NUCLEOTIDE SEQUENCE [LARGE SCALE GENOMIC DNA]</scope>
</reference>
<feature type="transmembrane region" description="Helical" evidence="1">
    <location>
        <begin position="6"/>
        <end position="26"/>
    </location>
</feature>
<dbReference type="Proteomes" id="UP000033859">
    <property type="component" value="Unassembled WGS sequence"/>
</dbReference>
<dbReference type="InterPro" id="IPR011042">
    <property type="entry name" value="6-blade_b-propeller_TolB-like"/>
</dbReference>
<sequence>MSKKTFYIILTALIGIIIIGGIIWYFMLKPKEAAPAGGIDFTVPGQIKNGANLKVISEGPILSLIKNNEVILFYDFKGQLWQLNEAEEKPTLSSQAPIENLAEIIWPKVISADGKKIVYQRNNGLFTSDASGKNQKTLISDLKLKDIILKWPNTNNVALIGKPSGLAAGGLWFLDVRNSNIRKIIGDFFGLEALFSPDGNSFIYSYVDQNGRDLRLAVYKNGNQKIISNISTLVDKCVWTKDLINIFCAVPKSWPDSAALPDDYYKNAFSTSDDIWKINTETGEKTLIFQYIGGISNLVVSNDESHIFFISKENQFLYKLIIK</sequence>
<accession>A0A0G1APY2</accession>
<organism evidence="2 3">
    <name type="scientific">Candidatus Yanofskybacteria bacterium GW2011_GWC2_41_9</name>
    <dbReference type="NCBI Taxonomy" id="1619029"/>
    <lineage>
        <taxon>Bacteria</taxon>
        <taxon>Candidatus Yanofskyibacteriota</taxon>
    </lineage>
</organism>
<dbReference type="EMBL" id="LCCE01000006">
    <property type="protein sequence ID" value="KKS27343.1"/>
    <property type="molecule type" value="Genomic_DNA"/>
</dbReference>
<gene>
    <name evidence="2" type="ORF">UU84_C0006G0004</name>
</gene>
<dbReference type="SUPFAM" id="SSF69304">
    <property type="entry name" value="Tricorn protease N-terminal domain"/>
    <property type="match status" value="1"/>
</dbReference>
<evidence type="ECO:0000313" key="3">
    <source>
        <dbReference type="Proteomes" id="UP000033859"/>
    </source>
</evidence>
<evidence type="ECO:0000313" key="2">
    <source>
        <dbReference type="EMBL" id="KKS27343.1"/>
    </source>
</evidence>
<keyword evidence="1" id="KW-0812">Transmembrane</keyword>
<name>A0A0G1APY2_9BACT</name>
<protein>
    <submittedName>
        <fullName evidence="2">Uncharacterized protein</fullName>
    </submittedName>
</protein>
<dbReference type="AlphaFoldDB" id="A0A0G1APY2"/>
<proteinExistence type="predicted"/>
<keyword evidence="1" id="KW-0472">Membrane</keyword>